<organism evidence="1 2">
    <name type="scientific">Acutalibacter muris</name>
    <dbReference type="NCBI Taxonomy" id="1796620"/>
    <lineage>
        <taxon>Bacteria</taxon>
        <taxon>Bacillati</taxon>
        <taxon>Bacillota</taxon>
        <taxon>Clostridia</taxon>
        <taxon>Eubacteriales</taxon>
        <taxon>Acutalibacteraceae</taxon>
        <taxon>Acutalibacter</taxon>
    </lineage>
</organism>
<dbReference type="AlphaFoldDB" id="A0AA92LCG3"/>
<dbReference type="RefSeq" id="WP_157130680.1">
    <property type="nucleotide sequence ID" value="NZ_CAJTCQ010000005.1"/>
</dbReference>
<evidence type="ECO:0000313" key="1">
    <source>
        <dbReference type="EMBL" id="QQR30794.1"/>
    </source>
</evidence>
<protein>
    <submittedName>
        <fullName evidence="1">Uncharacterized protein</fullName>
    </submittedName>
</protein>
<evidence type="ECO:0000313" key="2">
    <source>
        <dbReference type="Proteomes" id="UP000596035"/>
    </source>
</evidence>
<gene>
    <name evidence="1" type="ORF">I5Q82_03590</name>
</gene>
<dbReference type="EMBL" id="CP065321">
    <property type="protein sequence ID" value="QQR30794.1"/>
    <property type="molecule type" value="Genomic_DNA"/>
</dbReference>
<accession>A0AA92LCG3</accession>
<sequence>MPTDRESTEIKKSMAYDLFNILDTTSDKDHYTTEEIKALIRAYIAGADKA</sequence>
<name>A0AA92LCG3_9FIRM</name>
<dbReference type="Proteomes" id="UP000596035">
    <property type="component" value="Chromosome"/>
</dbReference>
<reference evidence="1 2" key="1">
    <citation type="submission" date="2020-11" db="EMBL/GenBank/DDBJ databases">
        <title>Closed and high quality bacterial genomes of the OMM12 community.</title>
        <authorList>
            <person name="Marbouty M."/>
            <person name="Lamy-Besnier Q."/>
            <person name="Debarbieux L."/>
            <person name="Koszul R."/>
        </authorList>
    </citation>
    <scope>NUCLEOTIDE SEQUENCE [LARGE SCALE GENOMIC DNA]</scope>
    <source>
        <strain evidence="1 2">KB18</strain>
    </source>
</reference>
<proteinExistence type="predicted"/>